<dbReference type="InterPro" id="IPR004556">
    <property type="entry name" value="HemK-like"/>
</dbReference>
<dbReference type="GO" id="GO:0102559">
    <property type="term" value="F:peptide chain release factor N(5)-glutamine methyltransferase activity"/>
    <property type="evidence" value="ECO:0007669"/>
    <property type="project" value="UniProtKB-EC"/>
</dbReference>
<dbReference type="Gene3D" id="3.40.50.150">
    <property type="entry name" value="Vaccinia Virus protein VP39"/>
    <property type="match status" value="1"/>
</dbReference>
<keyword evidence="1 5" id="KW-0489">Methyltransferase</keyword>
<comment type="similarity">
    <text evidence="5">Belongs to the protein N5-glutamine methyltransferase family. PrmC subfamily.</text>
</comment>
<comment type="function">
    <text evidence="5">Methylates the class 1 translation termination release factors RF1/PrfA and RF2/PrfB on the glutamine residue of the universally conserved GGQ motif.</text>
</comment>
<dbReference type="Gene3D" id="1.10.8.10">
    <property type="entry name" value="DNA helicase RuvA subunit, C-terminal domain"/>
    <property type="match status" value="1"/>
</dbReference>
<dbReference type="GO" id="GO:0032259">
    <property type="term" value="P:methylation"/>
    <property type="evidence" value="ECO:0007669"/>
    <property type="project" value="UniProtKB-KW"/>
</dbReference>
<feature type="binding site" evidence="5">
    <location>
        <position position="173"/>
    </location>
    <ligand>
        <name>S-adenosyl-L-methionine</name>
        <dbReference type="ChEBI" id="CHEBI:59789"/>
    </ligand>
</feature>
<evidence type="ECO:0000256" key="3">
    <source>
        <dbReference type="ARBA" id="ARBA00022691"/>
    </source>
</evidence>
<feature type="binding site" evidence="5">
    <location>
        <begin position="190"/>
        <end position="193"/>
    </location>
    <ligand>
        <name>substrate</name>
    </ligand>
</feature>
<dbReference type="HAMAP" id="MF_02126">
    <property type="entry name" value="RF_methyltr_PrmC"/>
    <property type="match status" value="1"/>
</dbReference>
<keyword evidence="3 5" id="KW-0949">S-adenosyl-L-methionine</keyword>
<dbReference type="Proteomes" id="UP000243524">
    <property type="component" value="Unassembled WGS sequence"/>
</dbReference>
<dbReference type="InterPro" id="IPR050320">
    <property type="entry name" value="N5-glutamine_MTase"/>
</dbReference>
<dbReference type="PROSITE" id="PS00092">
    <property type="entry name" value="N6_MTASE"/>
    <property type="match status" value="1"/>
</dbReference>
<evidence type="ECO:0000256" key="5">
    <source>
        <dbReference type="HAMAP-Rule" id="MF_02126"/>
    </source>
</evidence>
<dbReference type="InterPro" id="IPR029063">
    <property type="entry name" value="SAM-dependent_MTases_sf"/>
</dbReference>
<dbReference type="GO" id="GO:0003676">
    <property type="term" value="F:nucleic acid binding"/>
    <property type="evidence" value="ECO:0007669"/>
    <property type="project" value="InterPro"/>
</dbReference>
<feature type="domain" description="Release factor glutamine methyltransferase N-terminal" evidence="7">
    <location>
        <begin position="9"/>
        <end position="74"/>
    </location>
</feature>
<dbReference type="PANTHER" id="PTHR18895">
    <property type="entry name" value="HEMK METHYLTRANSFERASE"/>
    <property type="match status" value="1"/>
</dbReference>
<accession>A0A2I0QTT8</accession>
<comment type="catalytic activity">
    <reaction evidence="4 5">
        <text>L-glutaminyl-[peptide chain release factor] + S-adenosyl-L-methionine = N(5)-methyl-L-glutaminyl-[peptide chain release factor] + S-adenosyl-L-homocysteine + H(+)</text>
        <dbReference type="Rhea" id="RHEA:42896"/>
        <dbReference type="Rhea" id="RHEA-COMP:10271"/>
        <dbReference type="Rhea" id="RHEA-COMP:10272"/>
        <dbReference type="ChEBI" id="CHEBI:15378"/>
        <dbReference type="ChEBI" id="CHEBI:30011"/>
        <dbReference type="ChEBI" id="CHEBI:57856"/>
        <dbReference type="ChEBI" id="CHEBI:59789"/>
        <dbReference type="ChEBI" id="CHEBI:61891"/>
        <dbReference type="EC" id="2.1.1.297"/>
    </reaction>
</comment>
<dbReference type="Pfam" id="PF17827">
    <property type="entry name" value="PrmC_N"/>
    <property type="match status" value="1"/>
</dbReference>
<keyword evidence="9" id="KW-1185">Reference proteome</keyword>
<feature type="binding site" evidence="5">
    <location>
        <begin position="123"/>
        <end position="127"/>
    </location>
    <ligand>
        <name>S-adenosyl-L-methionine</name>
        <dbReference type="ChEBI" id="CHEBI:59789"/>
    </ligand>
</feature>
<dbReference type="NCBIfam" id="TIGR03534">
    <property type="entry name" value="RF_mod_PrmC"/>
    <property type="match status" value="1"/>
</dbReference>
<dbReference type="InterPro" id="IPR019874">
    <property type="entry name" value="RF_methyltr_PrmC"/>
</dbReference>
<dbReference type="PANTHER" id="PTHR18895:SF74">
    <property type="entry name" value="MTRF1L RELEASE FACTOR GLUTAMINE METHYLTRANSFERASE"/>
    <property type="match status" value="1"/>
</dbReference>
<protein>
    <recommendedName>
        <fullName evidence="5">Release factor glutamine methyltransferase</fullName>
        <shortName evidence="5">RF MTase</shortName>
        <ecNumber evidence="5">2.1.1.297</ecNumber>
    </recommendedName>
    <alternativeName>
        <fullName evidence="5">N5-glutamine methyltransferase PrmC</fullName>
    </alternativeName>
    <alternativeName>
        <fullName evidence="5">Protein-(glutamine-N5) MTase PrmC</fullName>
    </alternativeName>
    <alternativeName>
        <fullName evidence="5">Protein-glutamine N-methyltransferase PrmC</fullName>
    </alternativeName>
</protein>
<evidence type="ECO:0000313" key="9">
    <source>
        <dbReference type="Proteomes" id="UP000243524"/>
    </source>
</evidence>
<evidence type="ECO:0000256" key="2">
    <source>
        <dbReference type="ARBA" id="ARBA00022679"/>
    </source>
</evidence>
<feature type="domain" description="Methyltransferase small" evidence="6">
    <location>
        <begin position="108"/>
        <end position="198"/>
    </location>
</feature>
<sequence length="284" mass="32296">MMNARMIDVRKWASSFLEKNGRESRVADLMLMHLLQVEWSEFLMMQQDELSEDVYRQLQLWVEEHAATGKPLEHFTNEAEFYGRKFYVDKHVLIPRPETEELVVEVIEQLRDRTDDLVIADLGTGSGVIALTLKAELREAEVYATDFSENALRVARKNANLLGEDVHFYQGDFLQPLMINDVAPNVVVSNPPYIPESERVRLSETVLHDPGVALFADSDGLAAYEMIIGQVMQLGKRPELVVFEIGHDQGESVPALIRAIDREANVRVVKDINGKDRIVVWHVG</sequence>
<dbReference type="OrthoDB" id="9800643at2"/>
<proteinExistence type="inferred from homology"/>
<keyword evidence="2 5" id="KW-0808">Transferase</keyword>
<comment type="caution">
    <text evidence="8">The sequence shown here is derived from an EMBL/GenBank/DDBJ whole genome shotgun (WGS) entry which is preliminary data.</text>
</comment>
<organism evidence="8 9">
    <name type="scientific">Halalkalibacillus sediminis</name>
    <dbReference type="NCBI Taxonomy" id="2018042"/>
    <lineage>
        <taxon>Bacteria</taxon>
        <taxon>Bacillati</taxon>
        <taxon>Bacillota</taxon>
        <taxon>Bacilli</taxon>
        <taxon>Bacillales</taxon>
        <taxon>Bacillaceae</taxon>
        <taxon>Halalkalibacillus</taxon>
    </lineage>
</organism>
<evidence type="ECO:0000256" key="4">
    <source>
        <dbReference type="ARBA" id="ARBA00048391"/>
    </source>
</evidence>
<dbReference type="AlphaFoldDB" id="A0A2I0QTT8"/>
<dbReference type="InterPro" id="IPR040758">
    <property type="entry name" value="PrmC_N"/>
</dbReference>
<dbReference type="InterPro" id="IPR007848">
    <property type="entry name" value="Small_mtfrase_dom"/>
</dbReference>
<evidence type="ECO:0000259" key="7">
    <source>
        <dbReference type="Pfam" id="PF17827"/>
    </source>
</evidence>
<dbReference type="CDD" id="cd02440">
    <property type="entry name" value="AdoMet_MTases"/>
    <property type="match status" value="1"/>
</dbReference>
<dbReference type="Pfam" id="PF05175">
    <property type="entry name" value="MTS"/>
    <property type="match status" value="1"/>
</dbReference>
<feature type="binding site" evidence="5">
    <location>
        <position position="190"/>
    </location>
    <ligand>
        <name>S-adenosyl-L-methionine</name>
        <dbReference type="ChEBI" id="CHEBI:59789"/>
    </ligand>
</feature>
<dbReference type="EC" id="2.1.1.297" evidence="5"/>
<evidence type="ECO:0000259" key="6">
    <source>
        <dbReference type="Pfam" id="PF05175"/>
    </source>
</evidence>
<evidence type="ECO:0000256" key="1">
    <source>
        <dbReference type="ARBA" id="ARBA00022603"/>
    </source>
</evidence>
<feature type="binding site" evidence="5">
    <location>
        <position position="146"/>
    </location>
    <ligand>
        <name>S-adenosyl-L-methionine</name>
        <dbReference type="ChEBI" id="CHEBI:59789"/>
    </ligand>
</feature>
<name>A0A2I0QTT8_9BACI</name>
<dbReference type="InterPro" id="IPR002052">
    <property type="entry name" value="DNA_methylase_N6_adenine_CS"/>
</dbReference>
<reference evidence="8 9" key="1">
    <citation type="submission" date="2017-06" db="EMBL/GenBank/DDBJ databases">
        <title>the draft geome sequence of Illustriluteabacillus marina B3227.</title>
        <authorList>
            <person name="He R.-H."/>
            <person name="Du Z.-J."/>
        </authorList>
    </citation>
    <scope>NUCLEOTIDE SEQUENCE [LARGE SCALE GENOMIC DNA]</scope>
    <source>
        <strain evidence="8 9">B3227</strain>
    </source>
</reference>
<evidence type="ECO:0000313" key="8">
    <source>
        <dbReference type="EMBL" id="PKR77729.1"/>
    </source>
</evidence>
<dbReference type="SUPFAM" id="SSF53335">
    <property type="entry name" value="S-adenosyl-L-methionine-dependent methyltransferases"/>
    <property type="match status" value="1"/>
</dbReference>
<dbReference type="NCBIfam" id="TIGR00536">
    <property type="entry name" value="hemK_fam"/>
    <property type="match status" value="1"/>
</dbReference>
<dbReference type="EMBL" id="PJNH01000002">
    <property type="protein sequence ID" value="PKR77729.1"/>
    <property type="molecule type" value="Genomic_DNA"/>
</dbReference>
<gene>
    <name evidence="5 8" type="primary">prmC</name>
    <name evidence="8" type="ORF">CEY16_07300</name>
</gene>